<dbReference type="NCBIfam" id="TIGR02937">
    <property type="entry name" value="sigma70-ECF"/>
    <property type="match status" value="1"/>
</dbReference>
<dbReference type="PROSITE" id="PS01063">
    <property type="entry name" value="SIGMA70_ECF"/>
    <property type="match status" value="1"/>
</dbReference>
<comment type="caution">
    <text evidence="9">The sequence shown here is derived from an EMBL/GenBank/DDBJ whole genome shotgun (WGS) entry which is preliminary data.</text>
</comment>
<dbReference type="Pfam" id="PF04542">
    <property type="entry name" value="Sigma70_r2"/>
    <property type="match status" value="1"/>
</dbReference>
<dbReference type="Proteomes" id="UP000283387">
    <property type="component" value="Unassembled WGS sequence"/>
</dbReference>
<dbReference type="InterPro" id="IPR014284">
    <property type="entry name" value="RNA_pol_sigma-70_dom"/>
</dbReference>
<dbReference type="InterPro" id="IPR007627">
    <property type="entry name" value="RNA_pol_sigma70_r2"/>
</dbReference>
<dbReference type="EMBL" id="RAPN01000001">
    <property type="protein sequence ID" value="RKD90330.1"/>
    <property type="molecule type" value="Genomic_DNA"/>
</dbReference>
<evidence type="ECO:0000256" key="5">
    <source>
        <dbReference type="ARBA" id="ARBA00023163"/>
    </source>
</evidence>
<dbReference type="Gene3D" id="1.10.1740.10">
    <property type="match status" value="1"/>
</dbReference>
<organism evidence="9 10">
    <name type="scientific">Mangrovibacterium diazotrophicum</name>
    <dbReference type="NCBI Taxonomy" id="1261403"/>
    <lineage>
        <taxon>Bacteria</taxon>
        <taxon>Pseudomonadati</taxon>
        <taxon>Bacteroidota</taxon>
        <taxon>Bacteroidia</taxon>
        <taxon>Marinilabiliales</taxon>
        <taxon>Prolixibacteraceae</taxon>
        <taxon>Mangrovibacterium</taxon>
    </lineage>
</organism>
<dbReference type="Gene3D" id="1.10.10.10">
    <property type="entry name" value="Winged helix-like DNA-binding domain superfamily/Winged helix DNA-binding domain"/>
    <property type="match status" value="1"/>
</dbReference>
<evidence type="ECO:0000313" key="10">
    <source>
        <dbReference type="Proteomes" id="UP000283387"/>
    </source>
</evidence>
<keyword evidence="5 6" id="KW-0804">Transcription</keyword>
<dbReference type="GO" id="GO:0003677">
    <property type="term" value="F:DNA binding"/>
    <property type="evidence" value="ECO:0007669"/>
    <property type="project" value="UniProtKB-KW"/>
</dbReference>
<keyword evidence="10" id="KW-1185">Reference proteome</keyword>
<evidence type="ECO:0000256" key="6">
    <source>
        <dbReference type="RuleBase" id="RU000716"/>
    </source>
</evidence>
<dbReference type="AlphaFoldDB" id="A0A419W4H0"/>
<sequence length="196" mass="23251">MKHLELGTDKELVIALSNSSTDAFKYLFDRYSQKLYHFVLSYLKSPSESEEIIQEVFIKIWENRGKLDSEKSFKSYLFTIAFNGIKRHFNKKMQEEKYKHDLIEWISDDRPDVEVKVEFEKLIEKLDRLIADFPEKRRVIFIQRKKEGKSINEIAELLAISPKTVKNHITEGMNSLRKSFEEEDLSALLFYVLFIS</sequence>
<evidence type="ECO:0000256" key="2">
    <source>
        <dbReference type="ARBA" id="ARBA00023015"/>
    </source>
</evidence>
<dbReference type="InterPro" id="IPR039425">
    <property type="entry name" value="RNA_pol_sigma-70-like"/>
</dbReference>
<dbReference type="RefSeq" id="WP_120271744.1">
    <property type="nucleotide sequence ID" value="NZ_RAPN01000001.1"/>
</dbReference>
<feature type="domain" description="RNA polymerase sigma-70 region 2" evidence="7">
    <location>
        <begin position="27"/>
        <end position="92"/>
    </location>
</feature>
<dbReference type="SUPFAM" id="SSF88659">
    <property type="entry name" value="Sigma3 and sigma4 domains of RNA polymerase sigma factors"/>
    <property type="match status" value="1"/>
</dbReference>
<dbReference type="Pfam" id="PF08281">
    <property type="entry name" value="Sigma70_r4_2"/>
    <property type="match status" value="1"/>
</dbReference>
<evidence type="ECO:0000256" key="4">
    <source>
        <dbReference type="ARBA" id="ARBA00023125"/>
    </source>
</evidence>
<dbReference type="InterPro" id="IPR014327">
    <property type="entry name" value="RNA_pol_sigma70_bacteroid"/>
</dbReference>
<evidence type="ECO:0000259" key="8">
    <source>
        <dbReference type="Pfam" id="PF08281"/>
    </source>
</evidence>
<dbReference type="InterPro" id="IPR036388">
    <property type="entry name" value="WH-like_DNA-bd_sf"/>
</dbReference>
<dbReference type="NCBIfam" id="TIGR02985">
    <property type="entry name" value="Sig70_bacteroi1"/>
    <property type="match status" value="1"/>
</dbReference>
<accession>A0A419W4H0</accession>
<keyword evidence="2 6" id="KW-0805">Transcription regulation</keyword>
<dbReference type="InterPro" id="IPR013324">
    <property type="entry name" value="RNA_pol_sigma_r3/r4-like"/>
</dbReference>
<comment type="similarity">
    <text evidence="1 6">Belongs to the sigma-70 factor family. ECF subfamily.</text>
</comment>
<evidence type="ECO:0000313" key="9">
    <source>
        <dbReference type="EMBL" id="RKD90330.1"/>
    </source>
</evidence>
<keyword evidence="4 6" id="KW-0238">DNA-binding</keyword>
<dbReference type="GO" id="GO:0006352">
    <property type="term" value="P:DNA-templated transcription initiation"/>
    <property type="evidence" value="ECO:0007669"/>
    <property type="project" value="InterPro"/>
</dbReference>
<evidence type="ECO:0000256" key="3">
    <source>
        <dbReference type="ARBA" id="ARBA00023082"/>
    </source>
</evidence>
<dbReference type="SUPFAM" id="SSF88946">
    <property type="entry name" value="Sigma2 domain of RNA polymerase sigma factors"/>
    <property type="match status" value="1"/>
</dbReference>
<dbReference type="InterPro" id="IPR013249">
    <property type="entry name" value="RNA_pol_sigma70_r4_t2"/>
</dbReference>
<evidence type="ECO:0000256" key="1">
    <source>
        <dbReference type="ARBA" id="ARBA00010641"/>
    </source>
</evidence>
<evidence type="ECO:0000259" key="7">
    <source>
        <dbReference type="Pfam" id="PF04542"/>
    </source>
</evidence>
<dbReference type="InterPro" id="IPR000838">
    <property type="entry name" value="RNA_pol_sigma70_ECF_CS"/>
</dbReference>
<name>A0A419W4H0_9BACT</name>
<keyword evidence="3 6" id="KW-0731">Sigma factor</keyword>
<dbReference type="InterPro" id="IPR013325">
    <property type="entry name" value="RNA_pol_sigma_r2"/>
</dbReference>
<proteinExistence type="inferred from homology"/>
<dbReference type="OrthoDB" id="1342792at2"/>
<feature type="domain" description="RNA polymerase sigma factor 70 region 4 type 2" evidence="8">
    <location>
        <begin position="124"/>
        <end position="173"/>
    </location>
</feature>
<gene>
    <name evidence="9" type="ORF">BC643_0667</name>
</gene>
<reference evidence="9 10" key="1">
    <citation type="submission" date="2018-09" db="EMBL/GenBank/DDBJ databases">
        <title>Genomic Encyclopedia of Archaeal and Bacterial Type Strains, Phase II (KMG-II): from individual species to whole genera.</title>
        <authorList>
            <person name="Goeker M."/>
        </authorList>
    </citation>
    <scope>NUCLEOTIDE SEQUENCE [LARGE SCALE GENOMIC DNA]</scope>
    <source>
        <strain evidence="9 10">DSM 27148</strain>
    </source>
</reference>
<dbReference type="PANTHER" id="PTHR43133">
    <property type="entry name" value="RNA POLYMERASE ECF-TYPE SIGMA FACTO"/>
    <property type="match status" value="1"/>
</dbReference>
<dbReference type="PANTHER" id="PTHR43133:SF46">
    <property type="entry name" value="RNA POLYMERASE SIGMA-70 FACTOR ECF SUBFAMILY"/>
    <property type="match status" value="1"/>
</dbReference>
<dbReference type="GO" id="GO:0016987">
    <property type="term" value="F:sigma factor activity"/>
    <property type="evidence" value="ECO:0007669"/>
    <property type="project" value="UniProtKB-KW"/>
</dbReference>
<protein>
    <recommendedName>
        <fullName evidence="6">RNA polymerase sigma factor</fullName>
    </recommendedName>
</protein>